<dbReference type="InterPro" id="IPR010865">
    <property type="entry name" value="DUF1499"/>
</dbReference>
<sequence length="242" mass="26320">MKSRLGSGAVALAIFAVFTIGVMMFGARLGLWQPIVGFGLVRNYMNPIAYAVLGLGILGVIYYQVVKNHRGLGKSLFTAVVGIALLAPTLYGTINPPVRVPPIHDITTNTTNPPLFQVLDESREGAKNTLVYGGPEVAAFQQQAYPDIAPIFSDTSPQAAFKEALRVAKEMGWDIVAEDQTALRFEASAKTSVYQFVDDVVVAVSSVEGKSRVDIRSVSRIGRSDRGVNAERIRTFIRLFEK</sequence>
<keyword evidence="1" id="KW-0472">Membrane</keyword>
<comment type="caution">
    <text evidence="2">The sequence shown here is derived from an EMBL/GenBank/DDBJ whole genome shotgun (WGS) entry which is preliminary data.</text>
</comment>
<evidence type="ECO:0000313" key="2">
    <source>
        <dbReference type="EMBL" id="MCB5161251.1"/>
    </source>
</evidence>
<organism evidence="2 3">
    <name type="scientific">Marinomonas algarum</name>
    <dbReference type="NCBI Taxonomy" id="2883105"/>
    <lineage>
        <taxon>Bacteria</taxon>
        <taxon>Pseudomonadati</taxon>
        <taxon>Pseudomonadota</taxon>
        <taxon>Gammaproteobacteria</taxon>
        <taxon>Oceanospirillales</taxon>
        <taxon>Oceanospirillaceae</taxon>
        <taxon>Marinomonas</taxon>
    </lineage>
</organism>
<keyword evidence="3" id="KW-1185">Reference proteome</keyword>
<proteinExistence type="predicted"/>
<dbReference type="Pfam" id="PF07386">
    <property type="entry name" value="DUF1499"/>
    <property type="match status" value="1"/>
</dbReference>
<feature type="transmembrane region" description="Helical" evidence="1">
    <location>
        <begin position="75"/>
        <end position="94"/>
    </location>
</feature>
<dbReference type="EMBL" id="JAJATW010000004">
    <property type="protein sequence ID" value="MCB5161251.1"/>
    <property type="molecule type" value="Genomic_DNA"/>
</dbReference>
<keyword evidence="1" id="KW-1133">Transmembrane helix</keyword>
<reference evidence="2" key="1">
    <citation type="submission" date="2021-10" db="EMBL/GenBank/DDBJ databases">
        <title>Marinomonas pontica sp. nov., isolated from the Black Sea.</title>
        <authorList>
            <person name="Zhao L.-H."/>
            <person name="Xue J.-H."/>
        </authorList>
    </citation>
    <scope>NUCLEOTIDE SEQUENCE</scope>
    <source>
        <strain evidence="2">E8</strain>
    </source>
</reference>
<evidence type="ECO:0000256" key="1">
    <source>
        <dbReference type="SAM" id="Phobius"/>
    </source>
</evidence>
<accession>A0A9X1INF9</accession>
<protein>
    <submittedName>
        <fullName evidence="2">DUF1499 domain-containing protein</fullName>
    </submittedName>
</protein>
<keyword evidence="1" id="KW-0812">Transmembrane</keyword>
<dbReference type="AlphaFoldDB" id="A0A9X1INF9"/>
<dbReference type="RefSeq" id="WP_226753627.1">
    <property type="nucleotide sequence ID" value="NZ_JAJATW010000004.1"/>
</dbReference>
<evidence type="ECO:0000313" key="3">
    <source>
        <dbReference type="Proteomes" id="UP001139095"/>
    </source>
</evidence>
<feature type="transmembrane region" description="Helical" evidence="1">
    <location>
        <begin position="44"/>
        <end position="63"/>
    </location>
</feature>
<dbReference type="Proteomes" id="UP001139095">
    <property type="component" value="Unassembled WGS sequence"/>
</dbReference>
<feature type="transmembrane region" description="Helical" evidence="1">
    <location>
        <begin position="12"/>
        <end position="32"/>
    </location>
</feature>
<name>A0A9X1INF9_9GAMM</name>
<gene>
    <name evidence="2" type="ORF">LG368_04970</name>
</gene>